<evidence type="ECO:0000259" key="3">
    <source>
        <dbReference type="PROSITE" id="PS50940"/>
    </source>
</evidence>
<dbReference type="PRINTS" id="PR00453">
    <property type="entry name" value="VWFADOMAIN"/>
</dbReference>
<feature type="region of interest" description="Disordered" evidence="1">
    <location>
        <begin position="369"/>
        <end position="447"/>
    </location>
</feature>
<dbReference type="SUPFAM" id="SSF53300">
    <property type="entry name" value="vWA-like"/>
    <property type="match status" value="2"/>
</dbReference>
<dbReference type="SMART" id="SM00494">
    <property type="entry name" value="ChtBD2"/>
    <property type="match status" value="2"/>
</dbReference>
<dbReference type="Gene3D" id="3.40.50.410">
    <property type="entry name" value="von Willebrand factor, type A domain"/>
    <property type="match status" value="2"/>
</dbReference>
<feature type="domain" description="Chitin-binding type-2" evidence="3">
    <location>
        <begin position="460"/>
        <end position="521"/>
    </location>
</feature>
<dbReference type="Pfam" id="PF01607">
    <property type="entry name" value="CBM_14"/>
    <property type="match status" value="2"/>
</dbReference>
<accession>A0AAN8KE16</accession>
<dbReference type="EMBL" id="JAZGQO010000002">
    <property type="protein sequence ID" value="KAK6191895.1"/>
    <property type="molecule type" value="Genomic_DNA"/>
</dbReference>
<dbReference type="InterPro" id="IPR036508">
    <property type="entry name" value="Chitin-bd_dom_sf"/>
</dbReference>
<dbReference type="GO" id="GO:0005576">
    <property type="term" value="C:extracellular region"/>
    <property type="evidence" value="ECO:0007669"/>
    <property type="project" value="InterPro"/>
</dbReference>
<dbReference type="InterPro" id="IPR002557">
    <property type="entry name" value="Chitin-bd_dom"/>
</dbReference>
<dbReference type="Pfam" id="PF00092">
    <property type="entry name" value="VWA"/>
    <property type="match status" value="2"/>
</dbReference>
<name>A0AAN8KE16_PATCE</name>
<dbReference type="PANTHER" id="PTHR24020:SF20">
    <property type="entry name" value="PH DOMAIN-CONTAINING PROTEIN"/>
    <property type="match status" value="1"/>
</dbReference>
<gene>
    <name evidence="4" type="ORF">SNE40_003474</name>
</gene>
<dbReference type="InterPro" id="IPR050525">
    <property type="entry name" value="ECM_Assembly_Org"/>
</dbReference>
<dbReference type="InterPro" id="IPR036465">
    <property type="entry name" value="vWFA_dom_sf"/>
</dbReference>
<dbReference type="InterPro" id="IPR002035">
    <property type="entry name" value="VWF_A"/>
</dbReference>
<evidence type="ECO:0000313" key="5">
    <source>
        <dbReference type="Proteomes" id="UP001347796"/>
    </source>
</evidence>
<dbReference type="Proteomes" id="UP001347796">
    <property type="component" value="Unassembled WGS sequence"/>
</dbReference>
<evidence type="ECO:0000259" key="2">
    <source>
        <dbReference type="PROSITE" id="PS50234"/>
    </source>
</evidence>
<protein>
    <submittedName>
        <fullName evidence="4">Uncharacterized protein</fullName>
    </submittedName>
</protein>
<dbReference type="CDD" id="cd01450">
    <property type="entry name" value="vWFA_subfamily_ECM"/>
    <property type="match status" value="2"/>
</dbReference>
<evidence type="ECO:0000313" key="4">
    <source>
        <dbReference type="EMBL" id="KAK6191895.1"/>
    </source>
</evidence>
<dbReference type="Gene3D" id="2.170.140.10">
    <property type="entry name" value="Chitin binding domain"/>
    <property type="match status" value="2"/>
</dbReference>
<comment type="caution">
    <text evidence="4">The sequence shown here is derived from an EMBL/GenBank/DDBJ whole genome shotgun (WGS) entry which is preliminary data.</text>
</comment>
<dbReference type="PROSITE" id="PS50234">
    <property type="entry name" value="VWFA"/>
    <property type="match status" value="2"/>
</dbReference>
<dbReference type="GO" id="GO:0008061">
    <property type="term" value="F:chitin binding"/>
    <property type="evidence" value="ECO:0007669"/>
    <property type="project" value="InterPro"/>
</dbReference>
<organism evidence="4 5">
    <name type="scientific">Patella caerulea</name>
    <name type="common">Rayed Mediterranean limpet</name>
    <dbReference type="NCBI Taxonomy" id="87958"/>
    <lineage>
        <taxon>Eukaryota</taxon>
        <taxon>Metazoa</taxon>
        <taxon>Spiralia</taxon>
        <taxon>Lophotrochozoa</taxon>
        <taxon>Mollusca</taxon>
        <taxon>Gastropoda</taxon>
        <taxon>Patellogastropoda</taxon>
        <taxon>Patelloidea</taxon>
        <taxon>Patellidae</taxon>
        <taxon>Patella</taxon>
    </lineage>
</organism>
<dbReference type="PROSITE" id="PS50940">
    <property type="entry name" value="CHIT_BIND_II"/>
    <property type="match status" value="2"/>
</dbReference>
<feature type="domain" description="Chitin-binding type-2" evidence="3">
    <location>
        <begin position="522"/>
        <end position="576"/>
    </location>
</feature>
<dbReference type="AlphaFoldDB" id="A0AAN8KE16"/>
<dbReference type="PANTHER" id="PTHR24020">
    <property type="entry name" value="COLLAGEN ALPHA"/>
    <property type="match status" value="1"/>
</dbReference>
<sequence>MKEDCVEDVDVLVVLDGSESITAAKFTAIKDALKMMVTDLNIRERATRMGVILYSSTISTVIPLCSDEKKLMDGISSLQQPMEGTQTHLALAEMNKIFSREEKPGVPKVGIVITDGISKNKTATIAEARLSELQGIHMFAVSTNDDVDRSELEAIATSKNRVLTVDQLPEMCPHLKTLLTKCPDSAPGCKDYIDVVTVIDGSDSISRGEFQNIKEAVKKFITELNIESGSTRFAILLFSSNVTSVMDFTSDTAALVNHIDSLQQPRDGTNTAEALEKVHQLFVGGGREGVAKIAVVITDGYSRNFTETTRYAEELRKLDVSLFAVGVTEEMHGKELMAIASSEKETLMLKNFDQLPSNLMEAVRQACSDPNMLKPTPTTAGPDDRKLPVTATKPTTRDANGAKTNSGTTSMPLTNKSTSKASSGSKLTTQYPGNKRLTTPPSDRKLPIDGANPVDPEGLCDNCTMLNGVGYRPHRDSCQKFIQCIFNQDVLIKALPKDCAPRLFWDQDKLTCNYPEEVECTKGPCYGKGDGDYGHPDNCREYYECVGGISSLKCCPKGSSFDTSTQECRQNSGCTDPCKWGEPESGDCSRRSVDGDKRMYEQMMGDKMEWFKMPCAVGTLFNAAECKCSDLDEEYVPPTSKPQTRDCSPVIQLTFDVDTSDQSGNNNYVQNEGVIVEDGAAYFDGNSALRIPRFSNVDFGTTLKIQLKYKLDGAPTEAQAIITNGDCGATSSVFIVADNANTQFGLVSNGTAGRTTTELSAVSL</sequence>
<evidence type="ECO:0000256" key="1">
    <source>
        <dbReference type="SAM" id="MobiDB-lite"/>
    </source>
</evidence>
<feature type="compositionally biased region" description="Polar residues" evidence="1">
    <location>
        <begin position="392"/>
        <end position="441"/>
    </location>
</feature>
<feature type="domain" description="VWFA" evidence="2">
    <location>
        <begin position="194"/>
        <end position="363"/>
    </location>
</feature>
<reference evidence="4 5" key="1">
    <citation type="submission" date="2024-01" db="EMBL/GenBank/DDBJ databases">
        <title>The genome of the rayed Mediterranean limpet Patella caerulea (Linnaeus, 1758).</title>
        <authorList>
            <person name="Anh-Thu Weber A."/>
            <person name="Halstead-Nussloch G."/>
        </authorList>
    </citation>
    <scope>NUCLEOTIDE SEQUENCE [LARGE SCALE GENOMIC DNA]</scope>
    <source>
        <strain evidence="4">AATW-2023a</strain>
        <tissue evidence="4">Whole specimen</tissue>
    </source>
</reference>
<dbReference type="SUPFAM" id="SSF57625">
    <property type="entry name" value="Invertebrate chitin-binding proteins"/>
    <property type="match status" value="2"/>
</dbReference>
<proteinExistence type="predicted"/>
<feature type="domain" description="VWFA" evidence="2">
    <location>
        <begin position="10"/>
        <end position="182"/>
    </location>
</feature>
<dbReference type="SMART" id="SM00327">
    <property type="entry name" value="VWA"/>
    <property type="match status" value="2"/>
</dbReference>
<keyword evidence="5" id="KW-1185">Reference proteome</keyword>